<organism evidence="2 3">
    <name type="scientific">Platanthera zijinensis</name>
    <dbReference type="NCBI Taxonomy" id="2320716"/>
    <lineage>
        <taxon>Eukaryota</taxon>
        <taxon>Viridiplantae</taxon>
        <taxon>Streptophyta</taxon>
        <taxon>Embryophyta</taxon>
        <taxon>Tracheophyta</taxon>
        <taxon>Spermatophyta</taxon>
        <taxon>Magnoliopsida</taxon>
        <taxon>Liliopsida</taxon>
        <taxon>Asparagales</taxon>
        <taxon>Orchidaceae</taxon>
        <taxon>Orchidoideae</taxon>
        <taxon>Orchideae</taxon>
        <taxon>Orchidinae</taxon>
        <taxon>Platanthera</taxon>
    </lineage>
</organism>
<gene>
    <name evidence="2" type="ORF">KSP39_PZI016038</name>
</gene>
<protein>
    <submittedName>
        <fullName evidence="2">Uncharacterized protein</fullName>
    </submittedName>
</protein>
<evidence type="ECO:0000313" key="2">
    <source>
        <dbReference type="EMBL" id="KAK8933292.1"/>
    </source>
</evidence>
<feature type="compositionally biased region" description="Polar residues" evidence="1">
    <location>
        <begin position="10"/>
        <end position="21"/>
    </location>
</feature>
<keyword evidence="3" id="KW-1185">Reference proteome</keyword>
<dbReference type="EMBL" id="JBBWWQ010000013">
    <property type="protein sequence ID" value="KAK8933292.1"/>
    <property type="molecule type" value="Genomic_DNA"/>
</dbReference>
<reference evidence="2 3" key="1">
    <citation type="journal article" date="2022" name="Nat. Plants">
        <title>Genomes of leafy and leafless Platanthera orchids illuminate the evolution of mycoheterotrophy.</title>
        <authorList>
            <person name="Li M.H."/>
            <person name="Liu K.W."/>
            <person name="Li Z."/>
            <person name="Lu H.C."/>
            <person name="Ye Q.L."/>
            <person name="Zhang D."/>
            <person name="Wang J.Y."/>
            <person name="Li Y.F."/>
            <person name="Zhong Z.M."/>
            <person name="Liu X."/>
            <person name="Yu X."/>
            <person name="Liu D.K."/>
            <person name="Tu X.D."/>
            <person name="Liu B."/>
            <person name="Hao Y."/>
            <person name="Liao X.Y."/>
            <person name="Jiang Y.T."/>
            <person name="Sun W.H."/>
            <person name="Chen J."/>
            <person name="Chen Y.Q."/>
            <person name="Ai Y."/>
            <person name="Zhai J.W."/>
            <person name="Wu S.S."/>
            <person name="Zhou Z."/>
            <person name="Hsiao Y.Y."/>
            <person name="Wu W.L."/>
            <person name="Chen Y.Y."/>
            <person name="Lin Y.F."/>
            <person name="Hsu J.L."/>
            <person name="Li C.Y."/>
            <person name="Wang Z.W."/>
            <person name="Zhao X."/>
            <person name="Zhong W.Y."/>
            <person name="Ma X.K."/>
            <person name="Ma L."/>
            <person name="Huang J."/>
            <person name="Chen G.Z."/>
            <person name="Huang M.Z."/>
            <person name="Huang L."/>
            <person name="Peng D.H."/>
            <person name="Luo Y.B."/>
            <person name="Zou S.Q."/>
            <person name="Chen S.P."/>
            <person name="Lan S."/>
            <person name="Tsai W.C."/>
            <person name="Van de Peer Y."/>
            <person name="Liu Z.J."/>
        </authorList>
    </citation>
    <scope>NUCLEOTIDE SEQUENCE [LARGE SCALE GENOMIC DNA]</scope>
    <source>
        <strain evidence="2">Lor287</strain>
    </source>
</reference>
<evidence type="ECO:0000313" key="3">
    <source>
        <dbReference type="Proteomes" id="UP001418222"/>
    </source>
</evidence>
<evidence type="ECO:0000256" key="1">
    <source>
        <dbReference type="SAM" id="MobiDB-lite"/>
    </source>
</evidence>
<comment type="caution">
    <text evidence="2">The sequence shown here is derived from an EMBL/GenBank/DDBJ whole genome shotgun (WGS) entry which is preliminary data.</text>
</comment>
<accession>A0AAP0B809</accession>
<dbReference type="AlphaFoldDB" id="A0AAP0B809"/>
<feature type="region of interest" description="Disordered" evidence="1">
    <location>
        <begin position="1"/>
        <end position="21"/>
    </location>
</feature>
<dbReference type="Proteomes" id="UP001418222">
    <property type="component" value="Unassembled WGS sequence"/>
</dbReference>
<proteinExistence type="predicted"/>
<name>A0AAP0B809_9ASPA</name>
<sequence>MAMPAPDFSLSPTTDVRNRNSNRGSKLAYYVIYVLPLQFIHRYENSKHFCTHHYLVCLDHLQNRVDSSKGYDQKFPEDQSYVEINEKKIHGKIYVVTLIPA</sequence>